<dbReference type="Gene3D" id="2.60.40.10">
    <property type="entry name" value="Immunoglobulins"/>
    <property type="match status" value="1"/>
</dbReference>
<dbReference type="Pfam" id="PF19077">
    <property type="entry name" value="Big_13"/>
    <property type="match status" value="1"/>
</dbReference>
<name>A0A7S5UXP6_9CAUD</name>
<gene>
    <name evidence="2" type="ORF">EVB93_336</name>
</gene>
<dbReference type="SUPFAM" id="SSF49313">
    <property type="entry name" value="Cadherin-like"/>
    <property type="match status" value="1"/>
</dbReference>
<dbReference type="Gene3D" id="2.60.40.60">
    <property type="entry name" value="Cadherins"/>
    <property type="match status" value="1"/>
</dbReference>
<dbReference type="Proteomes" id="UP000629603">
    <property type="component" value="Segment"/>
</dbReference>
<keyword evidence="3" id="KW-1185">Reference proteome</keyword>
<dbReference type="GO" id="GO:0016020">
    <property type="term" value="C:membrane"/>
    <property type="evidence" value="ECO:0007669"/>
    <property type="project" value="InterPro"/>
</dbReference>
<evidence type="ECO:0000313" key="3">
    <source>
        <dbReference type="Proteomes" id="UP000629603"/>
    </source>
</evidence>
<protein>
    <recommendedName>
        <fullName evidence="1">Bacterial Ig-like domain-containing protein</fullName>
    </recommendedName>
</protein>
<reference evidence="2 3" key="1">
    <citation type="submission" date="2020-01" db="EMBL/GenBank/DDBJ databases">
        <title>Patterns of diversity and host range of bacteriophage communities associated with bean-nodulatin bacteria.</title>
        <authorList>
            <person name="Vann Cauwenberghe J."/>
            <person name="Santamaria R.I."/>
            <person name="Bustos P."/>
            <person name="Juarez S."/>
            <person name="Gonzalez V."/>
        </authorList>
    </citation>
    <scope>NUCLEOTIDE SEQUENCE [LARGE SCALE GENOMIC DNA]</scope>
</reference>
<dbReference type="EMBL" id="MN988521">
    <property type="protein sequence ID" value="QIG71423.1"/>
    <property type="molecule type" value="Genomic_DNA"/>
</dbReference>
<dbReference type="InterPro" id="IPR013783">
    <property type="entry name" value="Ig-like_fold"/>
</dbReference>
<accession>A0A7S5UXP6</accession>
<dbReference type="CDD" id="cd11304">
    <property type="entry name" value="Cadherin_repeat"/>
    <property type="match status" value="1"/>
</dbReference>
<organism evidence="2 3">
    <name type="scientific">Rhizobium phage RHph_TM30</name>
    <dbReference type="NCBI Taxonomy" id="2509764"/>
    <lineage>
        <taxon>Viruses</taxon>
        <taxon>Duplodnaviria</taxon>
        <taxon>Heunggongvirae</taxon>
        <taxon>Uroviricota</taxon>
        <taxon>Caudoviricetes</taxon>
        <taxon>Kleczkowskaviridae</taxon>
        <taxon>Cuauhnahuacvirus</taxon>
        <taxon>Cuauhnahuacvirus TM30</taxon>
    </lineage>
</organism>
<evidence type="ECO:0000313" key="2">
    <source>
        <dbReference type="EMBL" id="QIG71423.1"/>
    </source>
</evidence>
<feature type="domain" description="Bacterial Ig-like" evidence="1">
    <location>
        <begin position="223"/>
        <end position="292"/>
    </location>
</feature>
<dbReference type="InterPro" id="IPR044016">
    <property type="entry name" value="Big_13"/>
</dbReference>
<evidence type="ECO:0000259" key="1">
    <source>
        <dbReference type="Pfam" id="PF19077"/>
    </source>
</evidence>
<sequence>MFGGKIPEMTISKKFIRILGNSIVKSTRLPGTIYLSNATIFENSLNNSVIGHLSITGGQANYIFTKIDDPDNKFSLVNKTLRLSGSLDFETNSSHTVTIQADNGIDFPVIRTFTINVVNTIEGVLGPTTGTLTIDDLEGTTIATLTGLDIGADEKIFSISPDDGRFTFSDTTNRILKGESPVTVGSTELLVTTTAGRTLTILITATEVEGLYLSAIDGVPVSSGNITTNTRPTLTGYVRSNTGVSGLTIHFLMPSGTENGTAVTDAEGDWTYTYTEDLPAGSYNLADLMVTDFPVGEEALDSITIDDAITFVSSAMGVSTVAMPTHQAGDLFVACVFRDGGTFTLPSGWTATSAFLSAGGYLGRVFWKVAATSSEPSIVSTSATDTVVMVYRGANNAAPIGAINTVFAASGTTRKNADVMALQNTDSTSWLICMAAIRSTTLGSIGASWTVRQDHTNSSSTSRLAVYDTNGPVNTDPQSAFTNSGTDSMLITVELKSHG</sequence>
<dbReference type="GO" id="GO:0005509">
    <property type="term" value="F:calcium ion binding"/>
    <property type="evidence" value="ECO:0007669"/>
    <property type="project" value="InterPro"/>
</dbReference>
<proteinExistence type="predicted"/>
<dbReference type="InterPro" id="IPR015919">
    <property type="entry name" value="Cadherin-like_sf"/>
</dbReference>